<proteinExistence type="predicted"/>
<name>A0A2G4EX78_9CYAN</name>
<reference evidence="1" key="1">
    <citation type="submission" date="2017-10" db="EMBL/GenBank/DDBJ databases">
        <title>Draft genome sequence of the planktic cyanobacteria Tychonema bourrellyi isolated from alpine lentic freshwater.</title>
        <authorList>
            <person name="Tett A."/>
            <person name="Armanini F."/>
            <person name="Asnicar F."/>
            <person name="Boscaini A."/>
            <person name="Pasolli E."/>
            <person name="Zolfo M."/>
            <person name="Donati C."/>
            <person name="Salmaso N."/>
            <person name="Segata N."/>
        </authorList>
    </citation>
    <scope>NUCLEOTIDE SEQUENCE</scope>
    <source>
        <strain evidence="1">FEM_GT703</strain>
    </source>
</reference>
<evidence type="ECO:0000313" key="2">
    <source>
        <dbReference type="Proteomes" id="UP000226442"/>
    </source>
</evidence>
<gene>
    <name evidence="1" type="ORF">CP500_017655</name>
</gene>
<accession>A0A2G4EX78</accession>
<dbReference type="EMBL" id="NXIB02000120">
    <property type="protein sequence ID" value="PHX54152.1"/>
    <property type="molecule type" value="Genomic_DNA"/>
</dbReference>
<dbReference type="RefSeq" id="WP_096828727.1">
    <property type="nucleotide sequence ID" value="NZ_NXIB02000120.1"/>
</dbReference>
<protein>
    <submittedName>
        <fullName evidence="1">Uncharacterized protein</fullName>
    </submittedName>
</protein>
<organism evidence="1 2">
    <name type="scientific">Tychonema bourrellyi FEM_GT703</name>
    <dbReference type="NCBI Taxonomy" id="2040638"/>
    <lineage>
        <taxon>Bacteria</taxon>
        <taxon>Bacillati</taxon>
        <taxon>Cyanobacteriota</taxon>
        <taxon>Cyanophyceae</taxon>
        <taxon>Oscillatoriophycideae</taxon>
        <taxon>Oscillatoriales</taxon>
        <taxon>Microcoleaceae</taxon>
        <taxon>Tychonema</taxon>
    </lineage>
</organism>
<keyword evidence="2" id="KW-1185">Reference proteome</keyword>
<comment type="caution">
    <text evidence="1">The sequence shown here is derived from an EMBL/GenBank/DDBJ whole genome shotgun (WGS) entry which is preliminary data.</text>
</comment>
<dbReference type="AlphaFoldDB" id="A0A2G4EX78"/>
<evidence type="ECO:0000313" key="1">
    <source>
        <dbReference type="EMBL" id="PHX54152.1"/>
    </source>
</evidence>
<sequence>MNLSFKDLRFIIEAIEHQINAYQERLQVIEDVDEDEAADLGNDIKFLELLHADMTTTLEQNTTEREDIAYEQALSEALEETFAEWETIEAMTAEEACERIRAISNQALEEL</sequence>
<dbReference type="Proteomes" id="UP000226442">
    <property type="component" value="Unassembled WGS sequence"/>
</dbReference>
<dbReference type="OrthoDB" id="518052at2"/>